<dbReference type="Gene3D" id="3.40.50.720">
    <property type="entry name" value="NAD(P)-binding Rossmann-like Domain"/>
    <property type="match status" value="1"/>
</dbReference>
<proteinExistence type="inferred from homology"/>
<dbReference type="PANTHER" id="PTHR42840:SF3">
    <property type="entry name" value="BINDING ROSSMANN FOLD OXIDOREDUCTASE, PUTATIVE (AFU_ORTHOLOGUE AFUA_2G10240)-RELATED"/>
    <property type="match status" value="1"/>
</dbReference>
<evidence type="ECO:0000256" key="1">
    <source>
        <dbReference type="ARBA" id="ARBA00010928"/>
    </source>
</evidence>
<accession>A0A1H3SSI6</accession>
<feature type="domain" description="Gfo/Idh/MocA-like oxidoreductase N-terminal" evidence="3">
    <location>
        <begin position="5"/>
        <end position="123"/>
    </location>
</feature>
<evidence type="ECO:0000313" key="6">
    <source>
        <dbReference type="Proteomes" id="UP000199663"/>
    </source>
</evidence>
<dbReference type="PANTHER" id="PTHR42840">
    <property type="entry name" value="NAD(P)-BINDING ROSSMANN-FOLD SUPERFAMILY PROTEIN-RELATED"/>
    <property type="match status" value="1"/>
</dbReference>
<organism evidence="5 6">
    <name type="scientific">Rhodonellum ikkaensis</name>
    <dbReference type="NCBI Taxonomy" id="336829"/>
    <lineage>
        <taxon>Bacteria</taxon>
        <taxon>Pseudomonadati</taxon>
        <taxon>Bacteroidota</taxon>
        <taxon>Cytophagia</taxon>
        <taxon>Cytophagales</taxon>
        <taxon>Cytophagaceae</taxon>
        <taxon>Rhodonellum</taxon>
    </lineage>
</organism>
<dbReference type="InterPro" id="IPR030827">
    <property type="entry name" value="Myo_inos_IolG"/>
</dbReference>
<feature type="domain" description="GFO/IDH/MocA-like oxidoreductase" evidence="4">
    <location>
        <begin position="132"/>
        <end position="252"/>
    </location>
</feature>
<dbReference type="SUPFAM" id="SSF51735">
    <property type="entry name" value="NAD(P)-binding Rossmann-fold domains"/>
    <property type="match status" value="1"/>
</dbReference>
<comment type="caution">
    <text evidence="5">The sequence shown here is derived from an EMBL/GenBank/DDBJ whole genome shotgun (WGS) entry which is preliminary data.</text>
</comment>
<dbReference type="InterPro" id="IPR055170">
    <property type="entry name" value="GFO_IDH_MocA-like_dom"/>
</dbReference>
<keyword evidence="6" id="KW-1185">Reference proteome</keyword>
<dbReference type="InterPro" id="IPR036291">
    <property type="entry name" value="NAD(P)-bd_dom_sf"/>
</dbReference>
<dbReference type="SUPFAM" id="SSF55347">
    <property type="entry name" value="Glyceraldehyde-3-phosphate dehydrogenase-like, C-terminal domain"/>
    <property type="match status" value="1"/>
</dbReference>
<dbReference type="Pfam" id="PF01408">
    <property type="entry name" value="GFO_IDH_MocA"/>
    <property type="match status" value="1"/>
</dbReference>
<reference evidence="5 6" key="1">
    <citation type="submission" date="2016-10" db="EMBL/GenBank/DDBJ databases">
        <authorList>
            <person name="Varghese N."/>
            <person name="Submissions S."/>
        </authorList>
    </citation>
    <scope>NUCLEOTIDE SEQUENCE [LARGE SCALE GENOMIC DNA]</scope>
    <source>
        <strain evidence="5 6">DSM 17997</strain>
    </source>
</reference>
<name>A0A1H3SSI6_9BACT</name>
<protein>
    <submittedName>
        <fullName evidence="5">Myo-inositol 2-dehydrogenase / D-chiro-inositol 1-dehydrogenase</fullName>
    </submittedName>
</protein>
<dbReference type="Gene3D" id="3.30.360.10">
    <property type="entry name" value="Dihydrodipicolinate Reductase, domain 2"/>
    <property type="match status" value="1"/>
</dbReference>
<gene>
    <name evidence="5" type="ORF">SAMN05444412_11376</name>
</gene>
<dbReference type="InterPro" id="IPR000683">
    <property type="entry name" value="Gfo/Idh/MocA-like_OxRdtase_N"/>
</dbReference>
<dbReference type="Proteomes" id="UP000199663">
    <property type="component" value="Unassembled WGS sequence"/>
</dbReference>
<keyword evidence="2" id="KW-0560">Oxidoreductase</keyword>
<dbReference type="Pfam" id="PF22725">
    <property type="entry name" value="GFO_IDH_MocA_C3"/>
    <property type="match status" value="1"/>
</dbReference>
<dbReference type="EMBL" id="FNQC01000013">
    <property type="protein sequence ID" value="SDZ40914.1"/>
    <property type="molecule type" value="Genomic_DNA"/>
</dbReference>
<dbReference type="RefSeq" id="WP_019599084.1">
    <property type="nucleotide sequence ID" value="NZ_FNQC01000013.1"/>
</dbReference>
<evidence type="ECO:0000256" key="2">
    <source>
        <dbReference type="ARBA" id="ARBA00023002"/>
    </source>
</evidence>
<evidence type="ECO:0000313" key="5">
    <source>
        <dbReference type="EMBL" id="SDZ40914.1"/>
    </source>
</evidence>
<comment type="similarity">
    <text evidence="1">Belongs to the Gfo/Idh/MocA family.</text>
</comment>
<sequence length="337" mass="37444">MSESLKIGIIGLGRMGKIHLGNLCTKIMGVEVIAVMNPSQKGLAIAKRYNIPLTTTNVDVIFNHPNIDAVVICSPTDTHSDYVNRAAIAGKAIFCEKPLDLSLEKALHTLRIVKEAKAPLMMAFNQRLDPTFEEVKNKIMEGKVGQIHTIHIISRDPTPPPISFIKHSGGLFMDMTIHDFDMARHLVGKEVLEVFAKGYNLLDPEIGEAGDIDTGIILLTFENNITVTIENSRKAVYGYDQRIEVFGSLGMIQANNPLKTNTEFSDESGTHLPRNLDFFMDRYLVSYQREMEAFIDALKNKTPMPITGEDALHAMKVAIAANISVRENRPVKISEVE</sequence>
<dbReference type="NCBIfam" id="TIGR04380">
    <property type="entry name" value="myo_inos_iolG"/>
    <property type="match status" value="1"/>
</dbReference>
<evidence type="ECO:0000259" key="3">
    <source>
        <dbReference type="Pfam" id="PF01408"/>
    </source>
</evidence>
<evidence type="ECO:0000259" key="4">
    <source>
        <dbReference type="Pfam" id="PF22725"/>
    </source>
</evidence>